<keyword evidence="7 11" id="KW-0812">Transmembrane</keyword>
<evidence type="ECO:0000313" key="13">
    <source>
        <dbReference type="EMBL" id="OAH44712.1"/>
    </source>
</evidence>
<evidence type="ECO:0000313" key="14">
    <source>
        <dbReference type="Proteomes" id="UP000077262"/>
    </source>
</evidence>
<gene>
    <name evidence="13" type="ORF">AX777_20805</name>
</gene>
<dbReference type="Proteomes" id="UP000077262">
    <property type="component" value="Unassembled WGS sequence"/>
</dbReference>
<keyword evidence="9 11" id="KW-0472">Membrane</keyword>
<comment type="caution">
    <text evidence="13">The sequence shown here is derived from an EMBL/GenBank/DDBJ whole genome shotgun (WGS) entry which is preliminary data.</text>
</comment>
<comment type="subcellular location">
    <subcellularLocation>
        <location evidence="3">Cell membrane</location>
        <topology evidence="3">Multi-pass membrane protein</topology>
    </subcellularLocation>
    <subcellularLocation>
        <location evidence="2">Secreted</location>
    </subcellularLocation>
</comment>
<dbReference type="Pfam" id="PF13091">
    <property type="entry name" value="PLDc_2"/>
    <property type="match status" value="2"/>
</dbReference>
<evidence type="ECO:0000256" key="8">
    <source>
        <dbReference type="ARBA" id="ARBA00022989"/>
    </source>
</evidence>
<dbReference type="EMBL" id="LSTR01000028">
    <property type="protein sequence ID" value="OAH44712.1"/>
    <property type="molecule type" value="Genomic_DNA"/>
</dbReference>
<dbReference type="Gene3D" id="3.30.870.10">
    <property type="entry name" value="Endonuclease Chain A"/>
    <property type="match status" value="2"/>
</dbReference>
<protein>
    <recommendedName>
        <fullName evidence="4">Phospholipase D</fullName>
    </recommendedName>
    <alternativeName>
        <fullName evidence="10">Choline phosphatase</fullName>
    </alternativeName>
</protein>
<evidence type="ECO:0000256" key="5">
    <source>
        <dbReference type="ARBA" id="ARBA00022475"/>
    </source>
</evidence>
<dbReference type="GO" id="GO:0005886">
    <property type="term" value="C:plasma membrane"/>
    <property type="evidence" value="ECO:0007669"/>
    <property type="project" value="UniProtKB-SubCell"/>
</dbReference>
<evidence type="ECO:0000256" key="9">
    <source>
        <dbReference type="ARBA" id="ARBA00023136"/>
    </source>
</evidence>
<evidence type="ECO:0000256" key="1">
    <source>
        <dbReference type="ARBA" id="ARBA00003145"/>
    </source>
</evidence>
<proteinExistence type="predicted"/>
<sequence>MTMAAALAILHAALFLAFLVHALLRDDLNSTSRIAWVLALLLLPIAGPIFYYLYGQIRFGGKEGAAHRAAEAATRDIVLSSGDGSGIGELGAAAQFARAINGFGVTRGNRAELLDSPDAQRARLIADIDQARAFVHVFYYIWLDDETGRSVADALIRAARRGVKVRAGVDQIGSHAFLKSRTWKSLGDAGIDLMVALPIGNPIAMIFARRPDLRNHRKISVIDGRICHCGSQNCADAAFSPKPLYAPWEDVMVRLDGPVARQMDLLFAQCWFECHPLDLRPWDYETPPFDGGMPAQVVGTGPTTGKGVTAQLISRIVGEARKQILLTTPYFVPGDVVAEAIAGAARAGVDVTLVVPARNDSGFVGPASRAYYGPLLRAGVKIMEFRGGLLHAKIITVDEDLVFFGSTNLDFRSFDLNFENDILLRDPQFAAAMQARQRDYCLSAEQVTAADVRAWPAYRRIWCNALATIGPLI</sequence>
<keyword evidence="5" id="KW-1003">Cell membrane</keyword>
<dbReference type="AlphaFoldDB" id="A0A177JU02"/>
<dbReference type="PANTHER" id="PTHR21248">
    <property type="entry name" value="CARDIOLIPIN SYNTHASE"/>
    <property type="match status" value="1"/>
</dbReference>
<dbReference type="SMART" id="SM00155">
    <property type="entry name" value="PLDc"/>
    <property type="match status" value="2"/>
</dbReference>
<dbReference type="SUPFAM" id="SSF56024">
    <property type="entry name" value="Phospholipase D/nuclease"/>
    <property type="match status" value="2"/>
</dbReference>
<dbReference type="InterPro" id="IPR027379">
    <property type="entry name" value="CLS_N"/>
</dbReference>
<keyword evidence="8 11" id="KW-1133">Transmembrane helix</keyword>
<dbReference type="GO" id="GO:0030572">
    <property type="term" value="F:phosphatidyltransferase activity"/>
    <property type="evidence" value="ECO:0007669"/>
    <property type="project" value="UniProtKB-ARBA"/>
</dbReference>
<evidence type="ECO:0000259" key="12">
    <source>
        <dbReference type="PROSITE" id="PS50035"/>
    </source>
</evidence>
<dbReference type="PROSITE" id="PS50035">
    <property type="entry name" value="PLD"/>
    <property type="match status" value="1"/>
</dbReference>
<organism evidence="13 14">
    <name type="scientific">Sphingobium yanoikuyae</name>
    <name type="common">Sphingomonas yanoikuyae</name>
    <dbReference type="NCBI Taxonomy" id="13690"/>
    <lineage>
        <taxon>Bacteria</taxon>
        <taxon>Pseudomonadati</taxon>
        <taxon>Pseudomonadota</taxon>
        <taxon>Alphaproteobacteria</taxon>
        <taxon>Sphingomonadales</taxon>
        <taxon>Sphingomonadaceae</taxon>
        <taxon>Sphingobium</taxon>
    </lineage>
</organism>
<feature type="domain" description="PLD phosphodiesterase" evidence="12">
    <location>
        <begin position="386"/>
        <end position="413"/>
    </location>
</feature>
<comment type="function">
    <text evidence="1">Could be a virulence factor.</text>
</comment>
<evidence type="ECO:0000256" key="11">
    <source>
        <dbReference type="SAM" id="Phobius"/>
    </source>
</evidence>
<accession>A0A177JU02</accession>
<reference evidence="13 14" key="1">
    <citation type="submission" date="2016-02" db="EMBL/GenBank/DDBJ databases">
        <authorList>
            <person name="Wen L."/>
            <person name="He K."/>
            <person name="Yang H."/>
        </authorList>
    </citation>
    <scope>NUCLEOTIDE SEQUENCE [LARGE SCALE GENOMIC DNA]</scope>
    <source>
        <strain evidence="13 14">CD09_2</strain>
    </source>
</reference>
<dbReference type="InterPro" id="IPR025202">
    <property type="entry name" value="PLD-like_dom"/>
</dbReference>
<feature type="transmembrane region" description="Helical" evidence="11">
    <location>
        <begin position="34"/>
        <end position="54"/>
    </location>
</feature>
<dbReference type="Pfam" id="PF13396">
    <property type="entry name" value="PLDc_N"/>
    <property type="match status" value="1"/>
</dbReference>
<dbReference type="CDD" id="cd09152">
    <property type="entry name" value="PLDc_EcCLS_like_1"/>
    <property type="match status" value="1"/>
</dbReference>
<evidence type="ECO:0000256" key="2">
    <source>
        <dbReference type="ARBA" id="ARBA00004613"/>
    </source>
</evidence>
<dbReference type="GO" id="GO:0032049">
    <property type="term" value="P:cardiolipin biosynthetic process"/>
    <property type="evidence" value="ECO:0007669"/>
    <property type="project" value="UniProtKB-ARBA"/>
</dbReference>
<evidence type="ECO:0000256" key="10">
    <source>
        <dbReference type="ARBA" id="ARBA00029594"/>
    </source>
</evidence>
<dbReference type="PANTHER" id="PTHR21248:SF22">
    <property type="entry name" value="PHOSPHOLIPASE D"/>
    <property type="match status" value="1"/>
</dbReference>
<evidence type="ECO:0000256" key="6">
    <source>
        <dbReference type="ARBA" id="ARBA00022525"/>
    </source>
</evidence>
<evidence type="ECO:0000256" key="7">
    <source>
        <dbReference type="ARBA" id="ARBA00022692"/>
    </source>
</evidence>
<evidence type="ECO:0000256" key="3">
    <source>
        <dbReference type="ARBA" id="ARBA00004651"/>
    </source>
</evidence>
<dbReference type="GO" id="GO:0005576">
    <property type="term" value="C:extracellular region"/>
    <property type="evidence" value="ECO:0007669"/>
    <property type="project" value="UniProtKB-SubCell"/>
</dbReference>
<evidence type="ECO:0000256" key="4">
    <source>
        <dbReference type="ARBA" id="ARBA00018392"/>
    </source>
</evidence>
<dbReference type="InterPro" id="IPR001736">
    <property type="entry name" value="PLipase_D/transphosphatidylase"/>
</dbReference>
<name>A0A177JU02_SPHYA</name>
<keyword evidence="6" id="KW-0964">Secreted</keyword>